<dbReference type="EMBL" id="QGDD01000009">
    <property type="protein sequence ID" value="PWN01550.1"/>
    <property type="molecule type" value="Genomic_DNA"/>
</dbReference>
<feature type="compositionally biased region" description="Pro residues" evidence="1">
    <location>
        <begin position="182"/>
        <end position="193"/>
    </location>
</feature>
<sequence length="551" mass="57849">MELHESLYALGKSQGRELFNDADSFRGALDDYLDEDSATTGDINLLVDAVRLGAFQAMMTMLDSGADADRAVSEAGSRLARDRGSADVGGAMWALAVLGYATGKVSDAQVRSYRTQHSSAPTPPPVGPPTVLPPAAPGSAPAPAPGPGVPPPTGSPVGSPPPPGATTPPPTAPVWPSSGPNPAAPAPGPAAPVPAPAASYGAPPPSYGGYGHAATPPKKSRLPLVLALVGGLVVLAVIAVLIPVVFLADDDKKPDDPEASSDGPTSPTTPEGPDVSFEALNERYQSLGSRVTSGMDGCEAAGLQSGQAEKIQCTFPQGTLVLTTYASGDELTAARKRRLNDKEGTIVSDVDSGAYYRFDPTTANAESTDPPIIYWDSQAGIQSAELTGNTGVKADQLDPAFDAVAATVTPPDGLTDVAVQDFASTFTVINCTRIPTETDGEAEESECRRSGRRTWVGKFNKVGDLRRYRSNAKTLAKQDGDLVVDYWYTDANSNGQQDSDEPEQGKIYGYIEEQDTDDYGVLYIDDLDCRCYLQMYDKGQGDPLKLYNLIF</sequence>
<gene>
    <name evidence="3" type="ORF">DJ010_18600</name>
</gene>
<proteinExistence type="predicted"/>
<reference evidence="3 4" key="1">
    <citation type="submission" date="2018-05" db="EMBL/GenBank/DDBJ databases">
        <title>Nocardioides silvaticus genome.</title>
        <authorList>
            <person name="Li C."/>
            <person name="Wang G."/>
        </authorList>
    </citation>
    <scope>NUCLEOTIDE SEQUENCE [LARGE SCALE GENOMIC DNA]</scope>
    <source>
        <strain evidence="3 4">CCTCC AB 2018079</strain>
    </source>
</reference>
<organism evidence="3 4">
    <name type="scientific">Nocardioides silvaticus</name>
    <dbReference type="NCBI Taxonomy" id="2201891"/>
    <lineage>
        <taxon>Bacteria</taxon>
        <taxon>Bacillati</taxon>
        <taxon>Actinomycetota</taxon>
        <taxon>Actinomycetes</taxon>
        <taxon>Propionibacteriales</taxon>
        <taxon>Nocardioidaceae</taxon>
        <taxon>Nocardioides</taxon>
    </lineage>
</organism>
<evidence type="ECO:0000256" key="1">
    <source>
        <dbReference type="SAM" id="MobiDB-lite"/>
    </source>
</evidence>
<keyword evidence="2" id="KW-0812">Transmembrane</keyword>
<protein>
    <submittedName>
        <fullName evidence="3">Uncharacterized protein</fullName>
    </submittedName>
</protein>
<dbReference type="AlphaFoldDB" id="A0A316TAV9"/>
<accession>A0A316TAV9</accession>
<keyword evidence="2" id="KW-1133">Transmembrane helix</keyword>
<evidence type="ECO:0000313" key="4">
    <source>
        <dbReference type="Proteomes" id="UP000245507"/>
    </source>
</evidence>
<evidence type="ECO:0000256" key="2">
    <source>
        <dbReference type="SAM" id="Phobius"/>
    </source>
</evidence>
<feature type="transmembrane region" description="Helical" evidence="2">
    <location>
        <begin position="224"/>
        <end position="248"/>
    </location>
</feature>
<dbReference type="RefSeq" id="WP_109696523.1">
    <property type="nucleotide sequence ID" value="NZ_QGDD01000009.1"/>
</dbReference>
<comment type="caution">
    <text evidence="3">The sequence shown here is derived from an EMBL/GenBank/DDBJ whole genome shotgun (WGS) entry which is preliminary data.</text>
</comment>
<keyword evidence="4" id="KW-1185">Reference proteome</keyword>
<feature type="region of interest" description="Disordered" evidence="1">
    <location>
        <begin position="111"/>
        <end position="193"/>
    </location>
</feature>
<name>A0A316TAV9_9ACTN</name>
<dbReference type="Proteomes" id="UP000245507">
    <property type="component" value="Unassembled WGS sequence"/>
</dbReference>
<dbReference type="OrthoDB" id="3769400at2"/>
<evidence type="ECO:0000313" key="3">
    <source>
        <dbReference type="EMBL" id="PWN01550.1"/>
    </source>
</evidence>
<feature type="compositionally biased region" description="Pro residues" evidence="1">
    <location>
        <begin position="121"/>
        <end position="173"/>
    </location>
</feature>
<feature type="region of interest" description="Disordered" evidence="1">
    <location>
        <begin position="250"/>
        <end position="275"/>
    </location>
</feature>
<keyword evidence="2" id="KW-0472">Membrane</keyword>